<evidence type="ECO:0000313" key="2">
    <source>
        <dbReference type="EMBL" id="KAL1532138.1"/>
    </source>
</evidence>
<comment type="similarity">
    <text evidence="1">Belongs to the STXBP/unc-18/SEC1 family.</text>
</comment>
<dbReference type="InterPro" id="IPR001619">
    <property type="entry name" value="Sec1-like"/>
</dbReference>
<dbReference type="Gene3D" id="1.25.40.850">
    <property type="match status" value="1"/>
</dbReference>
<evidence type="ECO:0000256" key="1">
    <source>
        <dbReference type="ARBA" id="ARBA00009884"/>
    </source>
</evidence>
<comment type="caution">
    <text evidence="2">The sequence shown here is derived from an EMBL/GenBank/DDBJ whole genome shotgun (WGS) entry which is preliminary data.</text>
</comment>
<gene>
    <name evidence="2" type="primary">VPS33</name>
    <name evidence="2" type="ORF">AAHA92_32185</name>
</gene>
<dbReference type="InterPro" id="IPR043155">
    <property type="entry name" value="VPS33_dom3b"/>
</dbReference>
<accession>A0ABD1FJW2</accession>
<dbReference type="InterPro" id="IPR036045">
    <property type="entry name" value="Sec1-like_sf"/>
</dbReference>
<proteinExistence type="inferred from homology"/>
<dbReference type="AlphaFoldDB" id="A0ABD1FJW2"/>
<protein>
    <submittedName>
        <fullName evidence="2">Vacuolar protein-sorting-associated protein 33</fullName>
    </submittedName>
</protein>
<dbReference type="SUPFAM" id="SSF56815">
    <property type="entry name" value="Sec1/munc18-like (SM) proteins"/>
    <property type="match status" value="1"/>
</dbReference>
<evidence type="ECO:0000313" key="3">
    <source>
        <dbReference type="Proteomes" id="UP001567538"/>
    </source>
</evidence>
<reference evidence="2 3" key="1">
    <citation type="submission" date="2024-06" db="EMBL/GenBank/DDBJ databases">
        <title>A chromosome level genome sequence of Diviner's sage (Salvia divinorum).</title>
        <authorList>
            <person name="Ford S.A."/>
            <person name="Ro D.-K."/>
            <person name="Ness R.W."/>
            <person name="Phillips M.A."/>
        </authorList>
    </citation>
    <scope>NUCLEOTIDE SEQUENCE [LARGE SCALE GENOMIC DNA]</scope>
    <source>
        <strain evidence="2">SAF-2024a</strain>
        <tissue evidence="2">Leaf</tissue>
    </source>
</reference>
<dbReference type="Proteomes" id="UP001567538">
    <property type="component" value="Unassembled WGS sequence"/>
</dbReference>
<dbReference type="EMBL" id="JBEAFC010000014">
    <property type="protein sequence ID" value="KAL1532138.1"/>
    <property type="molecule type" value="Genomic_DNA"/>
</dbReference>
<dbReference type="Pfam" id="PF00995">
    <property type="entry name" value="Sec1"/>
    <property type="match status" value="1"/>
</dbReference>
<sequence>MVSELKDFVKKLNSSPEMTEHINLAQHLTTFTSKSVFAERLDMEQTLVEAQSYDICFDLLCKQEPLEKVLRLLILFSITNSGLPKKHFDYLRHERVPYKHINTLDSLEKAGLLRKQDSRGNWLTIKHALQLLVEDTDAAKYSYPNDISYVVSGYAGDTI</sequence>
<dbReference type="PANTHER" id="PTHR11679">
    <property type="entry name" value="VESICLE PROTEIN SORTING-ASSOCIATED"/>
    <property type="match status" value="1"/>
</dbReference>
<keyword evidence="3" id="KW-1185">Reference proteome</keyword>
<organism evidence="2 3">
    <name type="scientific">Salvia divinorum</name>
    <name type="common">Maria pastora</name>
    <name type="synonym">Diviner's sage</name>
    <dbReference type="NCBI Taxonomy" id="28513"/>
    <lineage>
        <taxon>Eukaryota</taxon>
        <taxon>Viridiplantae</taxon>
        <taxon>Streptophyta</taxon>
        <taxon>Embryophyta</taxon>
        <taxon>Tracheophyta</taxon>
        <taxon>Spermatophyta</taxon>
        <taxon>Magnoliopsida</taxon>
        <taxon>eudicotyledons</taxon>
        <taxon>Gunneridae</taxon>
        <taxon>Pentapetalae</taxon>
        <taxon>asterids</taxon>
        <taxon>lamiids</taxon>
        <taxon>Lamiales</taxon>
        <taxon>Lamiaceae</taxon>
        <taxon>Nepetoideae</taxon>
        <taxon>Mentheae</taxon>
        <taxon>Salviinae</taxon>
        <taxon>Salvia</taxon>
        <taxon>Salvia subgen. Calosphace</taxon>
    </lineage>
</organism>
<name>A0ABD1FJW2_SALDI</name>